<keyword evidence="13" id="KW-1185">Reference proteome</keyword>
<accession>A0A8B9NL05</accession>
<evidence type="ECO:0000256" key="8">
    <source>
        <dbReference type="ARBA" id="ARBA00023163"/>
    </source>
</evidence>
<dbReference type="GO" id="GO:0005634">
    <property type="term" value="C:nucleus"/>
    <property type="evidence" value="ECO:0007669"/>
    <property type="project" value="UniProtKB-SubCell"/>
</dbReference>
<feature type="coiled-coil region" evidence="10">
    <location>
        <begin position="188"/>
        <end position="246"/>
    </location>
</feature>
<evidence type="ECO:0000256" key="3">
    <source>
        <dbReference type="ARBA" id="ARBA00022499"/>
    </source>
</evidence>
<sequence>MFSFCLLFLFCRRMSSKQATSPFACAADGEETMTQDLASRDKEEGNSDQHATSHLPLHNVMHNKPHSEELPTLVTTIQQDPEWDGSSKLCSLYSFRNTSTSPNKPDEGGRDRSELMTSVNFGTPERRKGSLADVVDTLKQKKLEEMTRTEQEDSSCMEKLLSKDWKEKMEKLNTSDLLGEIKGTPESLAEKERQLSTMITQLISLREQLLAAHDEQKKLAASQIEKQRQQMDLARQQQEQVRLQERNL</sequence>
<keyword evidence="5" id="KW-0805">Transcription regulation</keyword>
<name>A0A8B9NL05_9AVES</name>
<dbReference type="Ensembl" id="ENSANIT00000026382.1">
    <property type="protein sequence ID" value="ENSANIP00000025531.1"/>
    <property type="gene ID" value="ENSANIG00000017212.1"/>
</dbReference>
<keyword evidence="10" id="KW-0175">Coiled coil</keyword>
<dbReference type="PANTHER" id="PTHR45789">
    <property type="entry name" value="FI18025P1"/>
    <property type="match status" value="1"/>
</dbReference>
<dbReference type="AlphaFoldDB" id="A0A8B9NL05"/>
<reference evidence="12" key="2">
    <citation type="submission" date="2025-09" db="UniProtKB">
        <authorList>
            <consortium name="Ensembl"/>
        </authorList>
    </citation>
    <scope>IDENTIFICATION</scope>
</reference>
<keyword evidence="11" id="KW-0732">Signal</keyword>
<dbReference type="InterPro" id="IPR051356">
    <property type="entry name" value="SOX/SOX-like_TF"/>
</dbReference>
<evidence type="ECO:0000256" key="11">
    <source>
        <dbReference type="SAM" id="SignalP"/>
    </source>
</evidence>
<evidence type="ECO:0000313" key="12">
    <source>
        <dbReference type="Ensembl" id="ENSANIP00000025531.1"/>
    </source>
</evidence>
<organism evidence="12 13">
    <name type="scientific">Accipiter nisus</name>
    <name type="common">Eurasian sparrowhawk</name>
    <dbReference type="NCBI Taxonomy" id="211598"/>
    <lineage>
        <taxon>Eukaryota</taxon>
        <taxon>Metazoa</taxon>
        <taxon>Chordata</taxon>
        <taxon>Craniata</taxon>
        <taxon>Vertebrata</taxon>
        <taxon>Euteleostomi</taxon>
        <taxon>Archelosauria</taxon>
        <taxon>Archosauria</taxon>
        <taxon>Dinosauria</taxon>
        <taxon>Saurischia</taxon>
        <taxon>Theropoda</taxon>
        <taxon>Coelurosauria</taxon>
        <taxon>Aves</taxon>
        <taxon>Neognathae</taxon>
        <taxon>Neoaves</taxon>
        <taxon>Telluraves</taxon>
        <taxon>Accipitrimorphae</taxon>
        <taxon>Accipitriformes</taxon>
        <taxon>Accipitridae</taxon>
        <taxon>Accipitrinae</taxon>
        <taxon>Accipiter</taxon>
    </lineage>
</organism>
<evidence type="ECO:0000256" key="4">
    <source>
        <dbReference type="ARBA" id="ARBA00022782"/>
    </source>
</evidence>
<evidence type="ECO:0000256" key="7">
    <source>
        <dbReference type="ARBA" id="ARBA00023159"/>
    </source>
</evidence>
<protein>
    <recommendedName>
        <fullName evidence="14">Transcription factor SOX-6</fullName>
    </recommendedName>
</protein>
<keyword evidence="4" id="KW-0221">Differentiation</keyword>
<dbReference type="GO" id="GO:0045165">
    <property type="term" value="P:cell fate commitment"/>
    <property type="evidence" value="ECO:0007669"/>
    <property type="project" value="TreeGrafter"/>
</dbReference>
<comment type="subcellular location">
    <subcellularLocation>
        <location evidence="1">Nucleus</location>
    </subcellularLocation>
</comment>
<keyword evidence="2" id="KW-0217">Developmental protein</keyword>
<dbReference type="GO" id="GO:0007417">
    <property type="term" value="P:central nervous system development"/>
    <property type="evidence" value="ECO:0007669"/>
    <property type="project" value="TreeGrafter"/>
</dbReference>
<dbReference type="PANTHER" id="PTHR45789:SF1">
    <property type="entry name" value="TRANSCRIPTION FACTOR SOX-6"/>
    <property type="match status" value="1"/>
</dbReference>
<dbReference type="GO" id="GO:0000981">
    <property type="term" value="F:DNA-binding transcription factor activity, RNA polymerase II-specific"/>
    <property type="evidence" value="ECO:0007669"/>
    <property type="project" value="TreeGrafter"/>
</dbReference>
<evidence type="ECO:0000313" key="13">
    <source>
        <dbReference type="Proteomes" id="UP000694541"/>
    </source>
</evidence>
<dbReference type="GO" id="GO:0000978">
    <property type="term" value="F:RNA polymerase II cis-regulatory region sequence-specific DNA binding"/>
    <property type="evidence" value="ECO:0007669"/>
    <property type="project" value="TreeGrafter"/>
</dbReference>
<evidence type="ECO:0000256" key="1">
    <source>
        <dbReference type="ARBA" id="ARBA00004123"/>
    </source>
</evidence>
<evidence type="ECO:0000256" key="10">
    <source>
        <dbReference type="SAM" id="Coils"/>
    </source>
</evidence>
<keyword evidence="9" id="KW-0539">Nucleus</keyword>
<keyword evidence="3" id="KW-1017">Isopeptide bond</keyword>
<keyword evidence="7" id="KW-0010">Activator</keyword>
<reference evidence="12" key="1">
    <citation type="submission" date="2025-08" db="UniProtKB">
        <authorList>
            <consortium name="Ensembl"/>
        </authorList>
    </citation>
    <scope>IDENTIFICATION</scope>
</reference>
<proteinExistence type="predicted"/>
<dbReference type="GO" id="GO:0032332">
    <property type="term" value="P:positive regulation of chondrocyte differentiation"/>
    <property type="evidence" value="ECO:0007669"/>
    <property type="project" value="TreeGrafter"/>
</dbReference>
<keyword evidence="8" id="KW-0804">Transcription</keyword>
<feature type="signal peptide" evidence="11">
    <location>
        <begin position="1"/>
        <end position="19"/>
    </location>
</feature>
<keyword evidence="6" id="KW-0238">DNA-binding</keyword>
<evidence type="ECO:0000256" key="2">
    <source>
        <dbReference type="ARBA" id="ARBA00022473"/>
    </source>
</evidence>
<evidence type="ECO:0008006" key="14">
    <source>
        <dbReference type="Google" id="ProtNLM"/>
    </source>
</evidence>
<feature type="chain" id="PRO_5034113442" description="Transcription factor SOX-6" evidence="11">
    <location>
        <begin position="20"/>
        <end position="248"/>
    </location>
</feature>
<evidence type="ECO:0000256" key="5">
    <source>
        <dbReference type="ARBA" id="ARBA00023015"/>
    </source>
</evidence>
<evidence type="ECO:0000256" key="6">
    <source>
        <dbReference type="ARBA" id="ARBA00023125"/>
    </source>
</evidence>
<evidence type="ECO:0000256" key="9">
    <source>
        <dbReference type="ARBA" id="ARBA00023242"/>
    </source>
</evidence>
<dbReference type="Proteomes" id="UP000694541">
    <property type="component" value="Unplaced"/>
</dbReference>